<keyword evidence="3" id="KW-0645">Protease</keyword>
<dbReference type="InterPro" id="IPR036286">
    <property type="entry name" value="LexA/Signal_pep-like_sf"/>
</dbReference>
<comment type="caution">
    <text evidence="5">The sequence shown here is derived from an EMBL/GenBank/DDBJ whole genome shotgun (WGS) entry which is preliminary data.</text>
</comment>
<dbReference type="CDD" id="cd06530">
    <property type="entry name" value="S26_SPase_I"/>
    <property type="match status" value="1"/>
</dbReference>
<evidence type="ECO:0000313" key="5">
    <source>
        <dbReference type="EMBL" id="MFE9171516.1"/>
    </source>
</evidence>
<dbReference type="SUPFAM" id="SSF51306">
    <property type="entry name" value="LexA/Signal peptidase"/>
    <property type="match status" value="1"/>
</dbReference>
<dbReference type="PANTHER" id="PTHR43390:SF1">
    <property type="entry name" value="CHLOROPLAST PROCESSING PEPTIDASE"/>
    <property type="match status" value="1"/>
</dbReference>
<name>A0ABW6KUM2_9ACTN</name>
<keyword evidence="3" id="KW-1133">Transmembrane helix</keyword>
<accession>A0ABW6KUM2</accession>
<dbReference type="EMBL" id="JBIAFJ010000015">
    <property type="protein sequence ID" value="MFE9171516.1"/>
    <property type="molecule type" value="Genomic_DNA"/>
</dbReference>
<feature type="transmembrane region" description="Helical" evidence="3">
    <location>
        <begin position="181"/>
        <end position="208"/>
    </location>
</feature>
<dbReference type="Gene3D" id="2.10.109.10">
    <property type="entry name" value="Umud Fragment, subunit A"/>
    <property type="match status" value="1"/>
</dbReference>
<keyword evidence="6" id="KW-1185">Reference proteome</keyword>
<dbReference type="PRINTS" id="PR00727">
    <property type="entry name" value="LEADERPTASE"/>
</dbReference>
<dbReference type="RefSeq" id="WP_388348420.1">
    <property type="nucleotide sequence ID" value="NZ_JBIAFJ010000015.1"/>
</dbReference>
<keyword evidence="3 5" id="KW-0378">Hydrolase</keyword>
<comment type="catalytic activity">
    <reaction evidence="3">
        <text>Cleavage of hydrophobic, N-terminal signal or leader sequences from secreted and periplasmic proteins.</text>
        <dbReference type="EC" id="3.4.21.89"/>
    </reaction>
</comment>
<gene>
    <name evidence="5" type="primary">lepB</name>
    <name evidence="5" type="ORF">ACFYNZ_18660</name>
</gene>
<organism evidence="5 6">
    <name type="scientific">Streptomyces kebangsaanensis</name>
    <dbReference type="NCBI Taxonomy" id="864058"/>
    <lineage>
        <taxon>Bacteria</taxon>
        <taxon>Bacillati</taxon>
        <taxon>Actinomycetota</taxon>
        <taxon>Actinomycetes</taxon>
        <taxon>Kitasatosporales</taxon>
        <taxon>Streptomycetaceae</taxon>
        <taxon>Streptomyces</taxon>
    </lineage>
</organism>
<evidence type="ECO:0000256" key="2">
    <source>
        <dbReference type="ARBA" id="ARBA00009370"/>
    </source>
</evidence>
<dbReference type="EC" id="3.4.21.89" evidence="3"/>
<protein>
    <recommendedName>
        <fullName evidence="3">Signal peptidase I</fullName>
        <ecNumber evidence="3">3.4.21.89</ecNumber>
    </recommendedName>
</protein>
<dbReference type="PANTHER" id="PTHR43390">
    <property type="entry name" value="SIGNAL PEPTIDASE I"/>
    <property type="match status" value="1"/>
</dbReference>
<comment type="similarity">
    <text evidence="2 3">Belongs to the peptidase S26 family.</text>
</comment>
<keyword evidence="3" id="KW-0812">Transmembrane</keyword>
<dbReference type="GO" id="GO:0009003">
    <property type="term" value="F:signal peptidase activity"/>
    <property type="evidence" value="ECO:0007669"/>
    <property type="project" value="UniProtKB-EC"/>
</dbReference>
<sequence length="221" mass="23153">MAGRSRGLGLAALVVGLVGLFLGGGAFVYGKEAYGGAVVQSTSMSPTYKPGDRVFYERVDGTGVRRGDVVLFSAPDRYGFEALVMWRVVGVGGDHVVCCTGAGADARVTVNGQPFEEPYVKDGDADGMHRAYDVKVPRGRLFLLGDHRANSMDSRFFASDHDGTVSVSAVQGRVVASRTELALLGGGVLVAAVTVLVGLGLGVASLVARPRRTVPPWPTRV</sequence>
<comment type="subcellular location">
    <subcellularLocation>
        <location evidence="1">Cell membrane</location>
        <topology evidence="1">Single-pass type II membrane protein</topology>
    </subcellularLocation>
    <subcellularLocation>
        <location evidence="3">Membrane</location>
        <topology evidence="3">Single-pass type II membrane protein</topology>
    </subcellularLocation>
</comment>
<proteinExistence type="inferred from homology"/>
<dbReference type="InterPro" id="IPR019533">
    <property type="entry name" value="Peptidase_S26"/>
</dbReference>
<reference evidence="5 6" key="1">
    <citation type="submission" date="2024-10" db="EMBL/GenBank/DDBJ databases">
        <title>The Natural Products Discovery Center: Release of the First 8490 Sequenced Strains for Exploring Actinobacteria Biosynthetic Diversity.</title>
        <authorList>
            <person name="Kalkreuter E."/>
            <person name="Kautsar S.A."/>
            <person name="Yang D."/>
            <person name="Bader C.D."/>
            <person name="Teijaro C.N."/>
            <person name="Fluegel L."/>
            <person name="Davis C.M."/>
            <person name="Simpson J.R."/>
            <person name="Lauterbach L."/>
            <person name="Steele A.D."/>
            <person name="Gui C."/>
            <person name="Meng S."/>
            <person name="Li G."/>
            <person name="Viehrig K."/>
            <person name="Ye F."/>
            <person name="Su P."/>
            <person name="Kiefer A.F."/>
            <person name="Nichols A."/>
            <person name="Cepeda A.J."/>
            <person name="Yan W."/>
            <person name="Fan B."/>
            <person name="Jiang Y."/>
            <person name="Adhikari A."/>
            <person name="Zheng C.-J."/>
            <person name="Schuster L."/>
            <person name="Cowan T.M."/>
            <person name="Smanski M.J."/>
            <person name="Chevrette M.G."/>
            <person name="De Carvalho L.P.S."/>
            <person name="Shen B."/>
        </authorList>
    </citation>
    <scope>NUCLEOTIDE SEQUENCE [LARGE SCALE GENOMIC DNA]</scope>
    <source>
        <strain evidence="5 6">NPDC007147</strain>
    </source>
</reference>
<evidence type="ECO:0000313" key="6">
    <source>
        <dbReference type="Proteomes" id="UP001601197"/>
    </source>
</evidence>
<evidence type="ECO:0000256" key="1">
    <source>
        <dbReference type="ARBA" id="ARBA00004401"/>
    </source>
</evidence>
<keyword evidence="3" id="KW-0472">Membrane</keyword>
<dbReference type="NCBIfam" id="TIGR02227">
    <property type="entry name" value="sigpep_I_bact"/>
    <property type="match status" value="1"/>
</dbReference>
<evidence type="ECO:0000259" key="4">
    <source>
        <dbReference type="Pfam" id="PF10502"/>
    </source>
</evidence>
<dbReference type="Pfam" id="PF10502">
    <property type="entry name" value="Peptidase_S26"/>
    <property type="match status" value="1"/>
</dbReference>
<dbReference type="Proteomes" id="UP001601197">
    <property type="component" value="Unassembled WGS sequence"/>
</dbReference>
<dbReference type="InterPro" id="IPR000223">
    <property type="entry name" value="Pept_S26A_signal_pept_1"/>
</dbReference>
<evidence type="ECO:0000256" key="3">
    <source>
        <dbReference type="RuleBase" id="RU362042"/>
    </source>
</evidence>
<feature type="domain" description="Peptidase S26" evidence="4">
    <location>
        <begin position="34"/>
        <end position="175"/>
    </location>
</feature>